<dbReference type="EMBL" id="GBRH01277470">
    <property type="protein sequence ID" value="JAD20425.1"/>
    <property type="molecule type" value="Transcribed_RNA"/>
</dbReference>
<reference evidence="1" key="1">
    <citation type="submission" date="2014-09" db="EMBL/GenBank/DDBJ databases">
        <authorList>
            <person name="Magalhaes I.L.F."/>
            <person name="Oliveira U."/>
            <person name="Santos F.R."/>
            <person name="Vidigal T.H.D.A."/>
            <person name="Brescovit A.D."/>
            <person name="Santos A.J."/>
        </authorList>
    </citation>
    <scope>NUCLEOTIDE SEQUENCE</scope>
    <source>
        <tissue evidence="1">Shoot tissue taken approximately 20 cm above the soil surface</tissue>
    </source>
</reference>
<proteinExistence type="predicted"/>
<evidence type="ECO:0000313" key="1">
    <source>
        <dbReference type="EMBL" id="JAD20425.1"/>
    </source>
</evidence>
<accession>A0A0A8Y4L5</accession>
<dbReference type="AlphaFoldDB" id="A0A0A8Y4L5"/>
<reference evidence="1" key="2">
    <citation type="journal article" date="2015" name="Data Brief">
        <title>Shoot transcriptome of the giant reed, Arundo donax.</title>
        <authorList>
            <person name="Barrero R.A."/>
            <person name="Guerrero F.D."/>
            <person name="Moolhuijzen P."/>
            <person name="Goolsby J.A."/>
            <person name="Tidwell J."/>
            <person name="Bellgard S.E."/>
            <person name="Bellgard M.I."/>
        </authorList>
    </citation>
    <scope>NUCLEOTIDE SEQUENCE</scope>
    <source>
        <tissue evidence="1">Shoot tissue taken approximately 20 cm above the soil surface</tissue>
    </source>
</reference>
<sequence length="58" mass="6649">MKYVHYQGKQIVLHLVTDACLQNEQAEPFHCQMHVFMASQQLSDGLHRMSSKQGGMMV</sequence>
<protein>
    <submittedName>
        <fullName evidence="1">Uncharacterized protein</fullName>
    </submittedName>
</protein>
<organism evidence="1">
    <name type="scientific">Arundo donax</name>
    <name type="common">Giant reed</name>
    <name type="synonym">Donax arundinaceus</name>
    <dbReference type="NCBI Taxonomy" id="35708"/>
    <lineage>
        <taxon>Eukaryota</taxon>
        <taxon>Viridiplantae</taxon>
        <taxon>Streptophyta</taxon>
        <taxon>Embryophyta</taxon>
        <taxon>Tracheophyta</taxon>
        <taxon>Spermatophyta</taxon>
        <taxon>Magnoliopsida</taxon>
        <taxon>Liliopsida</taxon>
        <taxon>Poales</taxon>
        <taxon>Poaceae</taxon>
        <taxon>PACMAD clade</taxon>
        <taxon>Arundinoideae</taxon>
        <taxon>Arundineae</taxon>
        <taxon>Arundo</taxon>
    </lineage>
</organism>
<name>A0A0A8Y4L5_ARUDO</name>